<evidence type="ECO:0000313" key="3">
    <source>
        <dbReference type="Proteomes" id="UP000197535"/>
    </source>
</evidence>
<evidence type="ECO:0000259" key="1">
    <source>
        <dbReference type="Pfam" id="PF12973"/>
    </source>
</evidence>
<dbReference type="Gene3D" id="2.60.120.10">
    <property type="entry name" value="Jelly Rolls"/>
    <property type="match status" value="1"/>
</dbReference>
<comment type="caution">
    <text evidence="2">The sequence shown here is derived from an EMBL/GenBank/DDBJ whole genome shotgun (WGS) entry which is preliminary data.</text>
</comment>
<dbReference type="RefSeq" id="WP_088709136.1">
    <property type="nucleotide sequence ID" value="NZ_LSTO01000001.1"/>
</dbReference>
<proteinExistence type="predicted"/>
<dbReference type="AlphaFoldDB" id="A0A254TI46"/>
<evidence type="ECO:0000313" key="2">
    <source>
        <dbReference type="EMBL" id="OWW22309.1"/>
    </source>
</evidence>
<sequence length="154" mass="16530">MTSQTATASSRDTLLSLDPASLPWVPWAMPGTQFKLLSADPESGRFSLMIRLEKNCNAPSHRHIGAVEGLVLEGGFHYDDAPDVRYTAGMYVLERDGAVHRPVSPEGAVMFAVFHGPIEGLDDEGNVTGRIGCGWHVRTWGAALAAISSPSPSR</sequence>
<dbReference type="EMBL" id="LSTO01000001">
    <property type="protein sequence ID" value="OWW22309.1"/>
    <property type="molecule type" value="Genomic_DNA"/>
</dbReference>
<dbReference type="InterPro" id="IPR011051">
    <property type="entry name" value="RmlC_Cupin_sf"/>
</dbReference>
<protein>
    <recommendedName>
        <fullName evidence="1">ChrR-like cupin domain-containing protein</fullName>
    </recommendedName>
</protein>
<dbReference type="CDD" id="cd20302">
    <property type="entry name" value="cupin_DAD"/>
    <property type="match status" value="1"/>
</dbReference>
<dbReference type="InterPro" id="IPR025979">
    <property type="entry name" value="ChrR-like_cupin_dom"/>
</dbReference>
<dbReference type="Pfam" id="PF12973">
    <property type="entry name" value="Cupin_7"/>
    <property type="match status" value="1"/>
</dbReference>
<keyword evidence="3" id="KW-1185">Reference proteome</keyword>
<accession>A0A254TI46</accession>
<dbReference type="SUPFAM" id="SSF51182">
    <property type="entry name" value="RmlC-like cupins"/>
    <property type="match status" value="1"/>
</dbReference>
<name>A0A254TI46_9BURK</name>
<gene>
    <name evidence="2" type="ORF">AYR66_25255</name>
</gene>
<dbReference type="Proteomes" id="UP000197535">
    <property type="component" value="Unassembled WGS sequence"/>
</dbReference>
<organism evidence="2 3">
    <name type="scientific">Noviherbaspirillum denitrificans</name>
    <dbReference type="NCBI Taxonomy" id="1968433"/>
    <lineage>
        <taxon>Bacteria</taxon>
        <taxon>Pseudomonadati</taxon>
        <taxon>Pseudomonadota</taxon>
        <taxon>Betaproteobacteria</taxon>
        <taxon>Burkholderiales</taxon>
        <taxon>Oxalobacteraceae</taxon>
        <taxon>Noviherbaspirillum</taxon>
    </lineage>
</organism>
<dbReference type="InterPro" id="IPR014710">
    <property type="entry name" value="RmlC-like_jellyroll"/>
</dbReference>
<reference evidence="2 3" key="1">
    <citation type="submission" date="2016-02" db="EMBL/GenBank/DDBJ databases">
        <authorList>
            <person name="Wen L."/>
            <person name="He K."/>
            <person name="Yang H."/>
        </authorList>
    </citation>
    <scope>NUCLEOTIDE SEQUENCE [LARGE SCALE GENOMIC DNA]</scope>
    <source>
        <strain evidence="2 3">TSA40</strain>
    </source>
</reference>
<dbReference type="OrthoDB" id="564955at2"/>
<feature type="domain" description="ChrR-like cupin" evidence="1">
    <location>
        <begin position="17"/>
        <end position="118"/>
    </location>
</feature>